<feature type="domain" description="D-serine dehydratase-like" evidence="14">
    <location>
        <begin position="323"/>
        <end position="451"/>
    </location>
</feature>
<accession>A0A316UAS4</accession>
<dbReference type="InterPro" id="IPR001608">
    <property type="entry name" value="Ala_racemase_N"/>
</dbReference>
<dbReference type="GO" id="GO:0046872">
    <property type="term" value="F:metal ion binding"/>
    <property type="evidence" value="ECO:0007669"/>
    <property type="project" value="UniProtKB-KW"/>
</dbReference>
<evidence type="ECO:0000256" key="11">
    <source>
        <dbReference type="ARBA" id="ARBA00066349"/>
    </source>
</evidence>
<comment type="similarity">
    <text evidence="3">Belongs to the DSD1 family.</text>
</comment>
<dbReference type="SUPFAM" id="SSF51419">
    <property type="entry name" value="PLP-binding barrel"/>
    <property type="match status" value="1"/>
</dbReference>
<dbReference type="SMART" id="SM01119">
    <property type="entry name" value="D-ser_dehydrat"/>
    <property type="match status" value="1"/>
</dbReference>
<dbReference type="GO" id="GO:0036088">
    <property type="term" value="P:D-serine catabolic process"/>
    <property type="evidence" value="ECO:0007669"/>
    <property type="project" value="TreeGrafter"/>
</dbReference>
<evidence type="ECO:0000256" key="2">
    <source>
        <dbReference type="ARBA" id="ARBA00001947"/>
    </source>
</evidence>
<comment type="function">
    <text evidence="10">Catalyzes the conversion of D-serine to pyruvate and ammonia. May play a role in D-serine detoxification.</text>
</comment>
<dbReference type="InterPro" id="IPR026956">
    <property type="entry name" value="D-ser_dehydrat-like_dom"/>
</dbReference>
<organism evidence="15 16">
    <name type="scientific">Pseudomicrostroma glucosiphilum</name>
    <dbReference type="NCBI Taxonomy" id="1684307"/>
    <lineage>
        <taxon>Eukaryota</taxon>
        <taxon>Fungi</taxon>
        <taxon>Dikarya</taxon>
        <taxon>Basidiomycota</taxon>
        <taxon>Ustilaginomycotina</taxon>
        <taxon>Exobasidiomycetes</taxon>
        <taxon>Microstromatales</taxon>
        <taxon>Microstromatales incertae sedis</taxon>
        <taxon>Pseudomicrostroma</taxon>
    </lineage>
</organism>
<keyword evidence="4" id="KW-0216">Detoxification</keyword>
<dbReference type="Gene3D" id="2.40.37.20">
    <property type="entry name" value="D-serine dehydratase-like domain"/>
    <property type="match status" value="1"/>
</dbReference>
<keyword evidence="5" id="KW-0479">Metal-binding</keyword>
<dbReference type="GO" id="GO:0009636">
    <property type="term" value="P:response to toxic substance"/>
    <property type="evidence" value="ECO:0007669"/>
    <property type="project" value="UniProtKB-KW"/>
</dbReference>
<dbReference type="Proteomes" id="UP000245942">
    <property type="component" value="Unassembled WGS sequence"/>
</dbReference>
<name>A0A316UAS4_9BASI</name>
<dbReference type="OrthoDB" id="20198at2759"/>
<comment type="cofactor">
    <cofactor evidence="2">
        <name>Zn(2+)</name>
        <dbReference type="ChEBI" id="CHEBI:29105"/>
    </cofactor>
</comment>
<evidence type="ECO:0000256" key="6">
    <source>
        <dbReference type="ARBA" id="ARBA00022833"/>
    </source>
</evidence>
<proteinExistence type="inferred from homology"/>
<keyword evidence="7" id="KW-0663">Pyridoxal phosphate</keyword>
<evidence type="ECO:0000256" key="10">
    <source>
        <dbReference type="ARBA" id="ARBA00055764"/>
    </source>
</evidence>
<keyword evidence="16" id="KW-1185">Reference proteome</keyword>
<dbReference type="GeneID" id="37011257"/>
<dbReference type="EC" id="4.3.1.18" evidence="11"/>
<dbReference type="AlphaFoldDB" id="A0A316UAS4"/>
<evidence type="ECO:0000256" key="13">
    <source>
        <dbReference type="ARBA" id="ARBA00075219"/>
    </source>
</evidence>
<dbReference type="Gene3D" id="3.20.20.10">
    <property type="entry name" value="Alanine racemase"/>
    <property type="match status" value="1"/>
</dbReference>
<dbReference type="FunFam" id="3.20.20.10:FF:000016">
    <property type="entry name" value="D-serine dehydratase"/>
    <property type="match status" value="1"/>
</dbReference>
<evidence type="ECO:0000313" key="15">
    <source>
        <dbReference type="EMBL" id="PWN21571.1"/>
    </source>
</evidence>
<sequence length="476" mass="51008">MSASTSRPSALIPLPSKEALLEAYNGLPLSALPTPALLLDRSIIRRNATRMAEIAASWDVPLRVHIKTHKTAEGTREMIQPTGKSGRVVVSTLAEAWGLLDAGLVKEGVVEDIIYGLPVSAARIPQLAELRSQVQKDNQKAQVRLLIDNESQIEALAAHDKGQAWSIMVKLDNGGGRAGLPADSPAFSNLLRLIAKTSSQVSLYGFYAHAGHSYDSRQPSEADAFLTSEVQAVIQAASIAQSIFPSASSSHLVLSVGSTPTAHAASRAPSSATLARVQQELPAHCELELHAGNYPFLDLQQLATRAMPNITGASQPSQMGDVTVSVLCSVISTYPGRGTEAGSTEAPPLGEALIDAGGIAFSKDRGPWGGFGHVVYPTELRGWQLGRPSQEHGILTLREGGPAQWEEQWTLGGAAKAREMPRMPDVGERVMIVPQHACMTLAAHPFYFIVDEQPGTTQAKPFEPRVVDIWVPWKGW</sequence>
<dbReference type="GO" id="GO:0008721">
    <property type="term" value="F:D-serine ammonia-lyase activity"/>
    <property type="evidence" value="ECO:0007669"/>
    <property type="project" value="UniProtKB-EC"/>
</dbReference>
<dbReference type="InterPro" id="IPR042208">
    <property type="entry name" value="D-ser_dehydrat-like_sf"/>
</dbReference>
<evidence type="ECO:0000256" key="9">
    <source>
        <dbReference type="ARBA" id="ARBA00051198"/>
    </source>
</evidence>
<keyword evidence="8" id="KW-0456">Lyase</keyword>
<evidence type="ECO:0000259" key="14">
    <source>
        <dbReference type="SMART" id="SM01119"/>
    </source>
</evidence>
<evidence type="ECO:0000256" key="7">
    <source>
        <dbReference type="ARBA" id="ARBA00022898"/>
    </source>
</evidence>
<dbReference type="EMBL" id="KZ819325">
    <property type="protein sequence ID" value="PWN21571.1"/>
    <property type="molecule type" value="Genomic_DNA"/>
</dbReference>
<evidence type="ECO:0000256" key="1">
    <source>
        <dbReference type="ARBA" id="ARBA00001933"/>
    </source>
</evidence>
<evidence type="ECO:0000256" key="12">
    <source>
        <dbReference type="ARBA" id="ARBA00069616"/>
    </source>
</evidence>
<dbReference type="PANTHER" id="PTHR28004:SF2">
    <property type="entry name" value="D-SERINE DEHYDRATASE"/>
    <property type="match status" value="1"/>
</dbReference>
<evidence type="ECO:0000256" key="3">
    <source>
        <dbReference type="ARBA" id="ARBA00005323"/>
    </source>
</evidence>
<evidence type="ECO:0000256" key="8">
    <source>
        <dbReference type="ARBA" id="ARBA00023239"/>
    </source>
</evidence>
<comment type="cofactor">
    <cofactor evidence="1">
        <name>pyridoxal 5'-phosphate</name>
        <dbReference type="ChEBI" id="CHEBI:597326"/>
    </cofactor>
</comment>
<evidence type="ECO:0000256" key="4">
    <source>
        <dbReference type="ARBA" id="ARBA00022575"/>
    </source>
</evidence>
<reference evidence="15 16" key="1">
    <citation type="journal article" date="2018" name="Mol. Biol. Evol.">
        <title>Broad Genomic Sampling Reveals a Smut Pathogenic Ancestry of the Fungal Clade Ustilaginomycotina.</title>
        <authorList>
            <person name="Kijpornyongpan T."/>
            <person name="Mondo S.J."/>
            <person name="Barry K."/>
            <person name="Sandor L."/>
            <person name="Lee J."/>
            <person name="Lipzen A."/>
            <person name="Pangilinan J."/>
            <person name="LaButti K."/>
            <person name="Hainaut M."/>
            <person name="Henrissat B."/>
            <person name="Grigoriev I.V."/>
            <person name="Spatafora J.W."/>
            <person name="Aime M.C."/>
        </authorList>
    </citation>
    <scope>NUCLEOTIDE SEQUENCE [LARGE SCALE GENOMIC DNA]</scope>
    <source>
        <strain evidence="15 16">MCA 4718</strain>
    </source>
</reference>
<dbReference type="InterPro" id="IPR051466">
    <property type="entry name" value="D-amino_acid_metab_enzyme"/>
</dbReference>
<dbReference type="Pfam" id="PF01168">
    <property type="entry name" value="Ala_racemase_N"/>
    <property type="match status" value="1"/>
</dbReference>
<dbReference type="STRING" id="1684307.A0A316UAS4"/>
<keyword evidence="6" id="KW-0862">Zinc</keyword>
<dbReference type="PANTHER" id="PTHR28004">
    <property type="entry name" value="ZGC:162816-RELATED"/>
    <property type="match status" value="1"/>
</dbReference>
<comment type="catalytic activity">
    <reaction evidence="9">
        <text>D-serine = pyruvate + NH4(+)</text>
        <dbReference type="Rhea" id="RHEA:13977"/>
        <dbReference type="ChEBI" id="CHEBI:15361"/>
        <dbReference type="ChEBI" id="CHEBI:28938"/>
        <dbReference type="ChEBI" id="CHEBI:35247"/>
        <dbReference type="EC" id="4.3.1.18"/>
    </reaction>
    <physiologicalReaction direction="left-to-right" evidence="9">
        <dbReference type="Rhea" id="RHEA:13978"/>
    </physiologicalReaction>
</comment>
<dbReference type="InterPro" id="IPR029066">
    <property type="entry name" value="PLP-binding_barrel"/>
</dbReference>
<gene>
    <name evidence="15" type="ORF">BCV69DRAFT_173974</name>
</gene>
<dbReference type="Pfam" id="PF14031">
    <property type="entry name" value="D-ser_dehydrat"/>
    <property type="match status" value="1"/>
</dbReference>
<protein>
    <recommendedName>
        <fullName evidence="12">D-serine dehydratase</fullName>
        <ecNumber evidence="11">4.3.1.18</ecNumber>
    </recommendedName>
    <alternativeName>
        <fullName evidence="13">D-serine deaminase</fullName>
    </alternativeName>
</protein>
<evidence type="ECO:0000256" key="5">
    <source>
        <dbReference type="ARBA" id="ARBA00022723"/>
    </source>
</evidence>
<dbReference type="RefSeq" id="XP_025348731.1">
    <property type="nucleotide sequence ID" value="XM_025489523.1"/>
</dbReference>
<evidence type="ECO:0000313" key="16">
    <source>
        <dbReference type="Proteomes" id="UP000245942"/>
    </source>
</evidence>